<feature type="region of interest" description="Disordered" evidence="11">
    <location>
        <begin position="723"/>
        <end position="749"/>
    </location>
</feature>
<keyword evidence="3" id="KW-0768">Sushi</keyword>
<dbReference type="RefSeq" id="XP_031570088.1">
    <property type="nucleotide sequence ID" value="XM_031714228.1"/>
</dbReference>
<dbReference type="SUPFAM" id="SSF50494">
    <property type="entry name" value="Trypsin-like serine proteases"/>
    <property type="match status" value="1"/>
</dbReference>
<evidence type="ECO:0000256" key="4">
    <source>
        <dbReference type="ARBA" id="ARBA00022670"/>
    </source>
</evidence>
<evidence type="ECO:0000259" key="13">
    <source>
        <dbReference type="PROSITE" id="PS01180"/>
    </source>
</evidence>
<evidence type="ECO:0000256" key="11">
    <source>
        <dbReference type="SAM" id="MobiDB-lite"/>
    </source>
</evidence>
<dbReference type="PROSITE" id="PS01180">
    <property type="entry name" value="CUB"/>
    <property type="match status" value="6"/>
</dbReference>
<dbReference type="PANTHER" id="PTHR24255">
    <property type="entry name" value="COMPLEMENT COMPONENT 1, S SUBCOMPONENT-RELATED"/>
    <property type="match status" value="1"/>
</dbReference>
<dbReference type="Pfam" id="PF00431">
    <property type="entry name" value="CUB"/>
    <property type="match status" value="6"/>
</dbReference>
<dbReference type="InterPro" id="IPR000421">
    <property type="entry name" value="FA58C"/>
</dbReference>
<dbReference type="GO" id="GO:0004252">
    <property type="term" value="F:serine-type endopeptidase activity"/>
    <property type="evidence" value="ECO:0007669"/>
    <property type="project" value="InterPro"/>
</dbReference>
<evidence type="ECO:0000259" key="14">
    <source>
        <dbReference type="PROSITE" id="PS50022"/>
    </source>
</evidence>
<protein>
    <submittedName>
        <fullName evidence="17">Cubilin-like</fullName>
    </submittedName>
</protein>
<keyword evidence="2" id="KW-0964">Secreted</keyword>
<dbReference type="GO" id="GO:0005615">
    <property type="term" value="C:extracellular space"/>
    <property type="evidence" value="ECO:0007669"/>
    <property type="project" value="TreeGrafter"/>
</dbReference>
<proteinExistence type="predicted"/>
<dbReference type="PROSITE" id="PS00134">
    <property type="entry name" value="TRYPSIN_HIS"/>
    <property type="match status" value="1"/>
</dbReference>
<keyword evidence="5 12" id="KW-0732">Signal</keyword>
<feature type="domain" description="Peptidase S1" evidence="15">
    <location>
        <begin position="1152"/>
        <end position="1424"/>
    </location>
</feature>
<dbReference type="OrthoDB" id="5953255at2759"/>
<evidence type="ECO:0000313" key="17">
    <source>
        <dbReference type="RefSeq" id="XP_031570088.1"/>
    </source>
</evidence>
<feature type="domain" description="F5/8 type C" evidence="14">
    <location>
        <begin position="737"/>
        <end position="888"/>
    </location>
</feature>
<feature type="compositionally biased region" description="Basic and acidic residues" evidence="11">
    <location>
        <begin position="733"/>
        <end position="749"/>
    </location>
</feature>
<dbReference type="SMART" id="SM00042">
    <property type="entry name" value="CUB"/>
    <property type="match status" value="6"/>
</dbReference>
<dbReference type="PRINTS" id="PR00722">
    <property type="entry name" value="CHYMOTRYPSIN"/>
</dbReference>
<feature type="disulfide bond" evidence="10">
    <location>
        <begin position="320"/>
        <end position="347"/>
    </location>
</feature>
<feature type="domain" description="CUB" evidence="13">
    <location>
        <begin position="1081"/>
        <end position="1174"/>
    </location>
</feature>
<keyword evidence="9 10" id="KW-1015">Disulfide bond</keyword>
<evidence type="ECO:0000256" key="10">
    <source>
        <dbReference type="PROSITE-ProRule" id="PRU00059"/>
    </source>
</evidence>
<evidence type="ECO:0000259" key="15">
    <source>
        <dbReference type="PROSITE" id="PS50240"/>
    </source>
</evidence>
<evidence type="ECO:0000256" key="12">
    <source>
        <dbReference type="SAM" id="SignalP"/>
    </source>
</evidence>
<accession>A0A6P8IVB9</accession>
<feature type="domain" description="CUB" evidence="13">
    <location>
        <begin position="461"/>
        <end position="576"/>
    </location>
</feature>
<keyword evidence="6" id="KW-0378">Hydrolase</keyword>
<dbReference type="Pfam" id="PF00089">
    <property type="entry name" value="Trypsin"/>
    <property type="match status" value="1"/>
</dbReference>
<evidence type="ECO:0000256" key="6">
    <source>
        <dbReference type="ARBA" id="ARBA00022801"/>
    </source>
</evidence>
<dbReference type="SMART" id="SM00020">
    <property type="entry name" value="Tryp_SPc"/>
    <property type="match status" value="1"/>
</dbReference>
<dbReference type="FunFam" id="2.60.120.290:FF:000013">
    <property type="entry name" value="Membrane frizzled-related protein"/>
    <property type="match status" value="5"/>
</dbReference>
<dbReference type="Gene3D" id="2.60.120.260">
    <property type="entry name" value="Galactose-binding domain-like"/>
    <property type="match status" value="2"/>
</dbReference>
<dbReference type="SMART" id="SM00231">
    <property type="entry name" value="FA58C"/>
    <property type="match status" value="2"/>
</dbReference>
<dbReference type="FunFam" id="2.60.120.260:FF:000016">
    <property type="entry name" value="Contactin-associated protein-like 4 isoform 1"/>
    <property type="match status" value="2"/>
</dbReference>
<dbReference type="FunFam" id="2.40.10.10:FF:000146">
    <property type="entry name" value="Serine protease 53"/>
    <property type="match status" value="1"/>
</dbReference>
<name>A0A6P8IVB9_ACTTE</name>
<evidence type="ECO:0000256" key="5">
    <source>
        <dbReference type="ARBA" id="ARBA00022729"/>
    </source>
</evidence>
<feature type="signal peptide" evidence="12">
    <location>
        <begin position="1"/>
        <end position="29"/>
    </location>
</feature>
<feature type="chain" id="PRO_5028109914" evidence="12">
    <location>
        <begin position="30"/>
        <end position="1426"/>
    </location>
</feature>
<evidence type="ECO:0000313" key="16">
    <source>
        <dbReference type="Proteomes" id="UP000515163"/>
    </source>
</evidence>
<keyword evidence="4" id="KW-0645">Protease</keyword>
<dbReference type="GO" id="GO:0006508">
    <property type="term" value="P:proteolysis"/>
    <property type="evidence" value="ECO:0007669"/>
    <property type="project" value="UniProtKB-KW"/>
</dbReference>
<evidence type="ECO:0000256" key="9">
    <source>
        <dbReference type="ARBA" id="ARBA00023157"/>
    </source>
</evidence>
<gene>
    <name evidence="17" type="primary">LOC116304486</name>
</gene>
<dbReference type="InterPro" id="IPR035914">
    <property type="entry name" value="Sperma_CUB_dom_sf"/>
</dbReference>
<dbReference type="Gene3D" id="2.40.10.10">
    <property type="entry name" value="Trypsin-like serine proteases"/>
    <property type="match status" value="1"/>
</dbReference>
<dbReference type="PROSITE" id="PS50240">
    <property type="entry name" value="TRYPSIN_DOM"/>
    <property type="match status" value="1"/>
</dbReference>
<dbReference type="InterPro" id="IPR001254">
    <property type="entry name" value="Trypsin_dom"/>
</dbReference>
<evidence type="ECO:0000256" key="3">
    <source>
        <dbReference type="ARBA" id="ARBA00022659"/>
    </source>
</evidence>
<feature type="domain" description="F5/8 type C" evidence="14">
    <location>
        <begin position="893"/>
        <end position="1051"/>
    </location>
</feature>
<dbReference type="InterPro" id="IPR009003">
    <property type="entry name" value="Peptidase_S1_PA"/>
</dbReference>
<dbReference type="InterPro" id="IPR043504">
    <property type="entry name" value="Peptidase_S1_PA_chymotrypsin"/>
</dbReference>
<dbReference type="Pfam" id="PF00754">
    <property type="entry name" value="F5_F8_type_C"/>
    <property type="match status" value="2"/>
</dbReference>
<dbReference type="InterPro" id="IPR018114">
    <property type="entry name" value="TRYPSIN_HIS"/>
</dbReference>
<keyword evidence="16" id="KW-1185">Reference proteome</keyword>
<dbReference type="InterPro" id="IPR000859">
    <property type="entry name" value="CUB_dom"/>
</dbReference>
<evidence type="ECO:0000256" key="1">
    <source>
        <dbReference type="ARBA" id="ARBA00004613"/>
    </source>
</evidence>
<feature type="domain" description="CUB" evidence="13">
    <location>
        <begin position="320"/>
        <end position="433"/>
    </location>
</feature>
<comment type="caution">
    <text evidence="10">Lacks conserved residue(s) required for the propagation of feature annotation.</text>
</comment>
<keyword evidence="7" id="KW-0720">Serine protease</keyword>
<dbReference type="Gene3D" id="2.60.120.290">
    <property type="entry name" value="Spermadhesin, CUB domain"/>
    <property type="match status" value="6"/>
</dbReference>
<sequence length="1426" mass="159066">MVIRVMELRSPVLVLAAIIFTSFWGDARSQINAECGGTQIGRSGTLVSPNYPANYPVNQVCVWVLITPRSGKNVRLTFDYFDLEPNSACKYDYVLIRDGSSGSNVMIGKFCGSSKPATITSSGNSLWVEFRSDSSETRRGFIARWEVEGSFLPSTLIPDTERIQTETPPTKAPTDPLLCGGEVHGTRGIIITPGYPNDYPVNKKCSWSIKVPQEQKIRLYFDSFNVENDRTCRYDYLEIRDGGDSSGTFITKLCGKEIPSSVTSTSNVMYLEFSSDSSETESGFKAEWHVTGGPPRTFPPTPTTPYIPETQEPTRLPGECGDITVRGTSGTITSPNYPSNYPINKICSWTIKVESGEFVELEFIAFNIERDSSCRYDYVEIRDGGSDQAALKDRLCGQQIPEVMKSTGDALHLVFFSDNSETESGFRATWRAVVDDIGRVSPTVPPPVITTKPPSPGEQGCGGKLTTATGVFQSPQYPNSYPTNVMCHWTIEAPQGNKIRLELSAFNLEADSTCRFDYLLIYDGPSVGSRELGRFCGPDGSTRIGPIESTSNVMTVLFNSDSSLTNSGFQAYWYANNGRVLTTSAATLTPFTPYRGACGGNFVQPSGYFYSPGYPYYYSNNIDCVWVIGVPDNKLIALGFEEFDLEGGDDCRLDYVEVRDGDSHNAPLIGRYCGTTAPMVVRGSSNKFWVRFHSNGFITSKGFEATWTTEAQFIKPIGEQSAITLGDDPQQDPQKECGHSLGLEDSKTKDSQFSASSHWMSINKYGPQRARLNNRAWPQGWVADPSDKNPWIKVKFDDLHVITSIATQGYGNPIFSEWVKSYKVTWFDKKQGYVPYQEEGKEKVFRGNTDRDSVVRHLLKVPLITKEVVLHPKTWQGNIGLRMELYGCTLDDCVKPLGMSNGAIKDNQLRVSSAWINQHGRYGASRARLNITTWPQGWIASENDRSPWLQIKLRDEYIVTQVATQGFGGALDQWVKSYKVTWLDDKRRWQDYQVKKKNRISEWKIKTFQANEDKNSIVRHVLKNPIRSQFIRIWPLEKHISFSLRTELYGCPVEQLGRPTLCTKIGNRLIGESRLMNTEGCVWKLSPVSSKGTYVLKFDRFIFKNSDSTCTKDYIEVRNGFTQYAPLIGKYCGNSKPSPVRSSASALWIKYVVSGEASTKVTMSYGFVPSNSQGTGIHPTSGTCGLRSIPEASTNLNNWPGQWPWQVALFLIGHSDQQCSGALIGTQWVLTAAHCFQRFRLSSSWVVQAGMWDLHNKDGNEQEISLKAIYRHPRYDRTSGRNDLALIYLDTPVKINERVRPICLPKTERLQPGKRCSVAGWGSSNLPQTTSVPLLSKNLTLLAQRDCNRNTNDGRVDTNLFCAHGVGDGCYGDAGSPLMCQDESNKWVVSGVSTSNSEGCGLPVKHRVYTKVSAYGQWIERVLALH</sequence>
<dbReference type="PROSITE" id="PS01286">
    <property type="entry name" value="FA58C_2"/>
    <property type="match status" value="2"/>
</dbReference>
<dbReference type="CDD" id="cd00057">
    <property type="entry name" value="FA58C"/>
    <property type="match status" value="2"/>
</dbReference>
<dbReference type="GeneID" id="116304486"/>
<feature type="domain" description="CUB" evidence="13">
    <location>
        <begin position="598"/>
        <end position="710"/>
    </location>
</feature>
<dbReference type="KEGG" id="aten:116304486"/>
<organism evidence="16 17">
    <name type="scientific">Actinia tenebrosa</name>
    <name type="common">Australian red waratah sea anemone</name>
    <dbReference type="NCBI Taxonomy" id="6105"/>
    <lineage>
        <taxon>Eukaryota</taxon>
        <taxon>Metazoa</taxon>
        <taxon>Cnidaria</taxon>
        <taxon>Anthozoa</taxon>
        <taxon>Hexacorallia</taxon>
        <taxon>Actiniaria</taxon>
        <taxon>Actiniidae</taxon>
        <taxon>Actinia</taxon>
    </lineage>
</organism>
<evidence type="ECO:0000256" key="8">
    <source>
        <dbReference type="ARBA" id="ARBA00023145"/>
    </source>
</evidence>
<dbReference type="InterPro" id="IPR001314">
    <property type="entry name" value="Peptidase_S1A"/>
</dbReference>
<dbReference type="InParanoid" id="A0A6P8IVB9"/>
<feature type="domain" description="CUB" evidence="13">
    <location>
        <begin position="179"/>
        <end position="291"/>
    </location>
</feature>
<dbReference type="CDD" id="cd00190">
    <property type="entry name" value="Tryp_SPc"/>
    <property type="match status" value="1"/>
</dbReference>
<dbReference type="SUPFAM" id="SSF49854">
    <property type="entry name" value="Spermadhesin, CUB domain"/>
    <property type="match status" value="6"/>
</dbReference>
<feature type="domain" description="CUB" evidence="13">
    <location>
        <begin position="35"/>
        <end position="148"/>
    </location>
</feature>
<reference evidence="17" key="1">
    <citation type="submission" date="2025-08" db="UniProtKB">
        <authorList>
            <consortium name="RefSeq"/>
        </authorList>
    </citation>
    <scope>IDENTIFICATION</scope>
    <source>
        <tissue evidence="17">Tentacle</tissue>
    </source>
</reference>
<dbReference type="Proteomes" id="UP000515163">
    <property type="component" value="Unplaced"/>
</dbReference>
<comment type="subcellular location">
    <subcellularLocation>
        <location evidence="1">Secreted</location>
    </subcellularLocation>
</comment>
<dbReference type="PROSITE" id="PS50022">
    <property type="entry name" value="FA58C_3"/>
    <property type="match status" value="2"/>
</dbReference>
<evidence type="ECO:0000256" key="2">
    <source>
        <dbReference type="ARBA" id="ARBA00022525"/>
    </source>
</evidence>
<dbReference type="InterPro" id="IPR008979">
    <property type="entry name" value="Galactose-bd-like_sf"/>
</dbReference>
<keyword evidence="8" id="KW-0865">Zymogen</keyword>
<dbReference type="CDD" id="cd00041">
    <property type="entry name" value="CUB"/>
    <property type="match status" value="6"/>
</dbReference>
<dbReference type="PANTHER" id="PTHR24255:SF31">
    <property type="entry name" value="CUBILIN-LIKE PROTEIN"/>
    <property type="match status" value="1"/>
</dbReference>
<dbReference type="SUPFAM" id="SSF49785">
    <property type="entry name" value="Galactose-binding domain-like"/>
    <property type="match status" value="2"/>
</dbReference>
<evidence type="ECO:0000256" key="7">
    <source>
        <dbReference type="ARBA" id="ARBA00022825"/>
    </source>
</evidence>